<dbReference type="InterPro" id="IPR022694">
    <property type="entry name" value="3-OHacyl-CoA_DH"/>
</dbReference>
<dbReference type="Gene3D" id="1.10.1040.10">
    <property type="entry name" value="N-(1-d-carboxylethyl)-l-norvaline Dehydrogenase, domain 2"/>
    <property type="match status" value="1"/>
</dbReference>
<dbReference type="InterPro" id="IPR006180">
    <property type="entry name" value="3-OHacyl-CoA_DH_CS"/>
</dbReference>
<dbReference type="InterPro" id="IPR036291">
    <property type="entry name" value="NAD(P)-bd_dom_sf"/>
</dbReference>
<keyword evidence="8" id="KW-1185">Reference proteome</keyword>
<dbReference type="PROSITE" id="PS00065">
    <property type="entry name" value="D_2_HYDROXYACID_DH_1"/>
    <property type="match status" value="1"/>
</dbReference>
<dbReference type="InterPro" id="IPR006108">
    <property type="entry name" value="3HC_DH_C"/>
</dbReference>
<evidence type="ECO:0000256" key="4">
    <source>
        <dbReference type="SAM" id="Phobius"/>
    </source>
</evidence>
<feature type="transmembrane region" description="Helical" evidence="4">
    <location>
        <begin position="6"/>
        <end position="27"/>
    </location>
</feature>
<dbReference type="EMBL" id="BAAAQY010000003">
    <property type="protein sequence ID" value="GAA2228566.1"/>
    <property type="molecule type" value="Genomic_DNA"/>
</dbReference>
<feature type="domain" description="3-hydroxyacyl-CoA dehydrogenase NAD binding" evidence="6">
    <location>
        <begin position="161"/>
        <end position="211"/>
    </location>
</feature>
<evidence type="ECO:0000256" key="3">
    <source>
        <dbReference type="ARBA" id="ARBA00023002"/>
    </source>
</evidence>
<evidence type="ECO:0000259" key="6">
    <source>
        <dbReference type="Pfam" id="PF02737"/>
    </source>
</evidence>
<evidence type="ECO:0000259" key="5">
    <source>
        <dbReference type="Pfam" id="PF00725"/>
    </source>
</evidence>
<dbReference type="PIRSF" id="PIRSF000105">
    <property type="entry name" value="HCDH"/>
    <property type="match status" value="1"/>
</dbReference>
<reference evidence="7 8" key="1">
    <citation type="journal article" date="2019" name="Int. J. Syst. Evol. Microbiol.">
        <title>The Global Catalogue of Microorganisms (GCM) 10K type strain sequencing project: providing services to taxonomists for standard genome sequencing and annotation.</title>
        <authorList>
            <consortium name="The Broad Institute Genomics Platform"/>
            <consortium name="The Broad Institute Genome Sequencing Center for Infectious Disease"/>
            <person name="Wu L."/>
            <person name="Ma J."/>
        </authorList>
    </citation>
    <scope>NUCLEOTIDE SEQUENCE [LARGE SCALE GENOMIC DNA]</scope>
    <source>
        <strain evidence="7 8">JCM 16117</strain>
    </source>
</reference>
<evidence type="ECO:0000313" key="7">
    <source>
        <dbReference type="EMBL" id="GAA2228566.1"/>
    </source>
</evidence>
<gene>
    <name evidence="7" type="ORF">GCM10009851_11250</name>
</gene>
<dbReference type="Pfam" id="PF00725">
    <property type="entry name" value="3HCDH"/>
    <property type="match status" value="1"/>
</dbReference>
<dbReference type="Proteomes" id="UP001500929">
    <property type="component" value="Unassembled WGS sequence"/>
</dbReference>
<comment type="caution">
    <text evidence="7">The sequence shown here is derived from an EMBL/GenBank/DDBJ whole genome shotgun (WGS) entry which is preliminary data.</text>
</comment>
<dbReference type="PANTHER" id="PTHR48075">
    <property type="entry name" value="3-HYDROXYACYL-COA DEHYDROGENASE FAMILY PROTEIN"/>
    <property type="match status" value="1"/>
</dbReference>
<dbReference type="InterPro" id="IPR006176">
    <property type="entry name" value="3-OHacyl-CoA_DH_NAD-bd"/>
</dbReference>
<accession>A0ABN3DDX6</accession>
<organism evidence="7 8">
    <name type="scientific">Herbiconiux moechotypicola</name>
    <dbReference type="NCBI Taxonomy" id="637393"/>
    <lineage>
        <taxon>Bacteria</taxon>
        <taxon>Bacillati</taxon>
        <taxon>Actinomycetota</taxon>
        <taxon>Actinomycetes</taxon>
        <taxon>Micrococcales</taxon>
        <taxon>Microbacteriaceae</taxon>
        <taxon>Herbiconiux</taxon>
    </lineage>
</organism>
<keyword evidence="4" id="KW-0472">Membrane</keyword>
<evidence type="ECO:0000256" key="2">
    <source>
        <dbReference type="ARBA" id="ARBA00009463"/>
    </source>
</evidence>
<dbReference type="InterPro" id="IPR013328">
    <property type="entry name" value="6PGD_dom2"/>
</dbReference>
<sequence>MPDADAGDTVGVLGAGSIGVAFAVLFARAGMRVRVWDAFPEVFERAAADLGDRLALLDRHGMLGGAPASVAARVTFHADLADALDGAALVQECAPERVDLKRELFARVLESAPADAVLASSSSALTPSTIAGLPTGAMPTPSTVATAEATPTTAGAVGELARRLIVGHPGNPPYLLPVIEVVPSPATDPDVVDRASALYRRAGLRPVLVRREVEGFLFNRLQGAVLREAYALVRDGVASVEDIDEVVRSGLGRRWAFIGPFETVDLNTRGGVESHAAKMGPAYERMGAERGQHDPWTPELVAEVAAQRREALPLDEWDARVRWRDETLLRVTAALPG</sequence>
<dbReference type="InterPro" id="IPR008927">
    <property type="entry name" value="6-PGluconate_DH-like_C_sf"/>
</dbReference>
<keyword evidence="4" id="KW-0812">Transmembrane</keyword>
<dbReference type="InterPro" id="IPR029752">
    <property type="entry name" value="D-isomer_DH_CS1"/>
</dbReference>
<dbReference type="PANTHER" id="PTHR48075:SF5">
    <property type="entry name" value="3-HYDROXYBUTYRYL-COA DEHYDROGENASE"/>
    <property type="match status" value="1"/>
</dbReference>
<protein>
    <submittedName>
        <fullName evidence="7">3-hydroxyacyl-CoA dehydrogenase</fullName>
    </submittedName>
</protein>
<comment type="pathway">
    <text evidence="1">Lipid metabolism; butanoate metabolism.</text>
</comment>
<evidence type="ECO:0000256" key="1">
    <source>
        <dbReference type="ARBA" id="ARBA00005086"/>
    </source>
</evidence>
<feature type="domain" description="3-hydroxyacyl-CoA dehydrogenase C-terminal" evidence="5">
    <location>
        <begin position="215"/>
        <end position="303"/>
    </location>
</feature>
<keyword evidence="4" id="KW-1133">Transmembrane helix</keyword>
<dbReference type="SUPFAM" id="SSF51735">
    <property type="entry name" value="NAD(P)-binding Rossmann-fold domains"/>
    <property type="match status" value="1"/>
</dbReference>
<dbReference type="Gene3D" id="3.40.50.720">
    <property type="entry name" value="NAD(P)-binding Rossmann-like Domain"/>
    <property type="match status" value="1"/>
</dbReference>
<dbReference type="SUPFAM" id="SSF48179">
    <property type="entry name" value="6-phosphogluconate dehydrogenase C-terminal domain-like"/>
    <property type="match status" value="1"/>
</dbReference>
<comment type="similarity">
    <text evidence="2">Belongs to the 3-hydroxyacyl-CoA dehydrogenase family.</text>
</comment>
<dbReference type="Pfam" id="PF02737">
    <property type="entry name" value="3HCDH_N"/>
    <property type="match status" value="2"/>
</dbReference>
<proteinExistence type="inferred from homology"/>
<feature type="domain" description="3-hydroxyacyl-CoA dehydrogenase NAD binding" evidence="6">
    <location>
        <begin position="9"/>
        <end position="131"/>
    </location>
</feature>
<name>A0ABN3DDX6_9MICO</name>
<dbReference type="PROSITE" id="PS00067">
    <property type="entry name" value="3HCDH"/>
    <property type="match status" value="1"/>
</dbReference>
<keyword evidence="3" id="KW-0560">Oxidoreductase</keyword>
<evidence type="ECO:0000313" key="8">
    <source>
        <dbReference type="Proteomes" id="UP001500929"/>
    </source>
</evidence>